<accession>A0ABZ0QPV4</accession>
<dbReference type="InterPro" id="IPR002698">
    <property type="entry name" value="FTHF_cligase"/>
</dbReference>
<dbReference type="InterPro" id="IPR024185">
    <property type="entry name" value="FTHF_cligase-like_sf"/>
</dbReference>
<dbReference type="SMART" id="SM00986">
    <property type="entry name" value="UDG"/>
    <property type="match status" value="1"/>
</dbReference>
<evidence type="ECO:0000259" key="2">
    <source>
        <dbReference type="SMART" id="SM00986"/>
    </source>
</evidence>
<gene>
    <name evidence="3" type="ORF">Q5761_02330</name>
</gene>
<feature type="domain" description="Uracil-DNA glycosylase-like" evidence="2">
    <location>
        <begin position="276"/>
        <end position="437"/>
    </location>
</feature>
<dbReference type="Proteomes" id="UP001304683">
    <property type="component" value="Chromosome"/>
</dbReference>
<sequence length="443" mass="48784">MAKDGDRRPLAPDPGAPDGDGPGAGKAAGDPAQEKEAARRLVYRRLREGGAARFPFPIEGRIPNFKGAERAAARLRELELYRRARALKVNPDTPQLPVRAMALADGKTLYMPTPRLRGAFLRIRPEDVPRGEERRAAQLSKAAAYGRFVPLEELAPEAAPIDLVVVGAVAVTRDGARAGKGEGYADYEYALLRELGHPELPVVTTVHPLQLVDRLPVDPHDLSVDVIVTPDAVIETRTPYPKPRGIRWDAVTEDDLEAMPVLRELRALRWERMTVPDVLAPGLEVVFVGLNPGRASATAGHHFAGPNNLFWRLLHEAGFVPRVLRPEEDRLLLRWGVGVTNVVPRATRGEADLGWDELAAGGAALRAKMARYRPRLVVLLGKQVYRAYAGLARTARVDWGLQPRESVAGVREFVAPNPSSRSTVPYAERLRLFEEARAWLRGN</sequence>
<dbReference type="SMART" id="SM00987">
    <property type="entry name" value="UreE_C"/>
    <property type="match status" value="1"/>
</dbReference>
<dbReference type="SUPFAM" id="SSF52141">
    <property type="entry name" value="Uracil-DNA glycosylase-like"/>
    <property type="match status" value="1"/>
</dbReference>
<dbReference type="RefSeq" id="WP_318751039.1">
    <property type="nucleotide sequence ID" value="NZ_CP132508.1"/>
</dbReference>
<dbReference type="InterPro" id="IPR036895">
    <property type="entry name" value="Uracil-DNA_glycosylase-like_sf"/>
</dbReference>
<dbReference type="InterPro" id="IPR037171">
    <property type="entry name" value="NagB/RpiA_transferase-like"/>
</dbReference>
<evidence type="ECO:0000256" key="1">
    <source>
        <dbReference type="SAM" id="MobiDB-lite"/>
    </source>
</evidence>
<feature type="region of interest" description="Disordered" evidence="1">
    <location>
        <begin position="1"/>
        <end position="37"/>
    </location>
</feature>
<evidence type="ECO:0000313" key="4">
    <source>
        <dbReference type="Proteomes" id="UP001304683"/>
    </source>
</evidence>
<dbReference type="Pfam" id="PF03167">
    <property type="entry name" value="UDG"/>
    <property type="match status" value="1"/>
</dbReference>
<dbReference type="PANTHER" id="PTHR13017:SF0">
    <property type="entry name" value="METHENYLTETRAHYDROFOLATE SYNTHASE DOMAIN-CONTAINING PROTEIN"/>
    <property type="match status" value="1"/>
</dbReference>
<dbReference type="SUPFAM" id="SSF100950">
    <property type="entry name" value="NagB/RpiA/CoA transferase-like"/>
    <property type="match status" value="1"/>
</dbReference>
<organism evidence="3 4">
    <name type="scientific">Thermaerobacter composti</name>
    <dbReference type="NCBI Taxonomy" id="554949"/>
    <lineage>
        <taxon>Bacteria</taxon>
        <taxon>Bacillati</taxon>
        <taxon>Bacillota</taxon>
        <taxon>Clostridia</taxon>
        <taxon>Eubacteriales</taxon>
        <taxon>Clostridiales Family XVII. Incertae Sedis</taxon>
        <taxon>Thermaerobacter</taxon>
    </lineage>
</organism>
<proteinExistence type="predicted"/>
<dbReference type="InterPro" id="IPR015637">
    <property type="entry name" value="MUG/TDG"/>
</dbReference>
<name>A0ABZ0QPV4_9FIRM</name>
<feature type="compositionally biased region" description="Basic and acidic residues" evidence="1">
    <location>
        <begin position="1"/>
        <end position="10"/>
    </location>
</feature>
<protein>
    <submittedName>
        <fullName evidence="3">5-formyltetrahydrofolate cyclo-ligase</fullName>
    </submittedName>
</protein>
<dbReference type="Pfam" id="PF01812">
    <property type="entry name" value="5-FTHF_cyc-lig"/>
    <property type="match status" value="1"/>
</dbReference>
<dbReference type="CDD" id="cd10028">
    <property type="entry name" value="UDG-F2_TDG_MUG"/>
    <property type="match status" value="1"/>
</dbReference>
<dbReference type="Gene3D" id="3.40.470.10">
    <property type="entry name" value="Uracil-DNA glycosylase-like domain"/>
    <property type="match status" value="1"/>
</dbReference>
<dbReference type="PANTHER" id="PTHR13017">
    <property type="entry name" value="5-FORMYLTETRAHYDROFOLATE CYCLO-LIGASE-RELATED"/>
    <property type="match status" value="1"/>
</dbReference>
<dbReference type="InterPro" id="IPR005122">
    <property type="entry name" value="Uracil-DNA_glycosylase-like"/>
</dbReference>
<dbReference type="EMBL" id="CP132508">
    <property type="protein sequence ID" value="WPD19529.1"/>
    <property type="molecule type" value="Genomic_DNA"/>
</dbReference>
<reference evidence="3 4" key="1">
    <citation type="submission" date="2023-08" db="EMBL/GenBank/DDBJ databases">
        <title>Genome sequence of Thermaerobacter compostii strain Ins1, a spore-forming filamentous bacterium isolated from a deep geothermal reservoir.</title>
        <authorList>
            <person name="Bregnard D."/>
            <person name="Gonzalez D."/>
            <person name="Junier P."/>
        </authorList>
    </citation>
    <scope>NUCLEOTIDE SEQUENCE [LARGE SCALE GENOMIC DNA]</scope>
    <source>
        <strain evidence="3 4">Ins1</strain>
    </source>
</reference>
<keyword evidence="4" id="KW-1185">Reference proteome</keyword>
<evidence type="ECO:0000313" key="3">
    <source>
        <dbReference type="EMBL" id="WPD19529.1"/>
    </source>
</evidence>
<dbReference type="Gene3D" id="3.40.50.10420">
    <property type="entry name" value="NagB/RpiA/CoA transferase-like"/>
    <property type="match status" value="1"/>
</dbReference>